<protein>
    <submittedName>
        <fullName evidence="5">HxlR family transcriptional regulator</fullName>
    </submittedName>
</protein>
<evidence type="ECO:0000256" key="1">
    <source>
        <dbReference type="ARBA" id="ARBA00023015"/>
    </source>
</evidence>
<evidence type="ECO:0000256" key="3">
    <source>
        <dbReference type="ARBA" id="ARBA00023163"/>
    </source>
</evidence>
<dbReference type="InterPro" id="IPR036388">
    <property type="entry name" value="WH-like_DNA-bd_sf"/>
</dbReference>
<reference evidence="5 6" key="1">
    <citation type="submission" date="2018-11" db="EMBL/GenBank/DDBJ databases">
        <title>Genomic Encyclopedia of Type Strains, Phase IV (KMG-IV): sequencing the most valuable type-strain genomes for metagenomic binning, comparative biology and taxonomic classification.</title>
        <authorList>
            <person name="Goeker M."/>
        </authorList>
    </citation>
    <scope>NUCLEOTIDE SEQUENCE [LARGE SCALE GENOMIC DNA]</scope>
    <source>
        <strain evidence="5 6">DSM 26537</strain>
    </source>
</reference>
<dbReference type="InterPro" id="IPR002577">
    <property type="entry name" value="HTH_HxlR"/>
</dbReference>
<dbReference type="Pfam" id="PF01638">
    <property type="entry name" value="HxlR"/>
    <property type="match status" value="1"/>
</dbReference>
<evidence type="ECO:0000256" key="2">
    <source>
        <dbReference type="ARBA" id="ARBA00023125"/>
    </source>
</evidence>
<keyword evidence="3" id="KW-0804">Transcription</keyword>
<comment type="caution">
    <text evidence="5">The sequence shown here is derived from an EMBL/GenBank/DDBJ whole genome shotgun (WGS) entry which is preliminary data.</text>
</comment>
<dbReference type="PROSITE" id="PS51118">
    <property type="entry name" value="HTH_HXLR"/>
    <property type="match status" value="1"/>
</dbReference>
<keyword evidence="1" id="KW-0805">Transcription regulation</keyword>
<evidence type="ECO:0000313" key="6">
    <source>
        <dbReference type="Proteomes" id="UP000273083"/>
    </source>
</evidence>
<gene>
    <name evidence="5" type="ORF">EDD66_107199</name>
</gene>
<keyword evidence="6" id="KW-1185">Reference proteome</keyword>
<dbReference type="EMBL" id="RJVG01000007">
    <property type="protein sequence ID" value="ROR27285.1"/>
    <property type="molecule type" value="Genomic_DNA"/>
</dbReference>
<dbReference type="GO" id="GO:0003677">
    <property type="term" value="F:DNA binding"/>
    <property type="evidence" value="ECO:0007669"/>
    <property type="project" value="UniProtKB-KW"/>
</dbReference>
<proteinExistence type="predicted"/>
<feature type="domain" description="HTH hxlR-type" evidence="4">
    <location>
        <begin position="11"/>
        <end position="109"/>
    </location>
</feature>
<dbReference type="Proteomes" id="UP000273083">
    <property type="component" value="Unassembled WGS sequence"/>
</dbReference>
<dbReference type="PANTHER" id="PTHR33204:SF29">
    <property type="entry name" value="TRANSCRIPTIONAL REGULATOR"/>
    <property type="match status" value="1"/>
</dbReference>
<name>A0A3N1XKQ3_9FIRM</name>
<dbReference type="Gene3D" id="1.10.10.10">
    <property type="entry name" value="Winged helix-like DNA-binding domain superfamily/Winged helix DNA-binding domain"/>
    <property type="match status" value="1"/>
</dbReference>
<dbReference type="RefSeq" id="WP_123609972.1">
    <property type="nucleotide sequence ID" value="NZ_RJVG01000007.1"/>
</dbReference>
<sequence length="116" mass="13681">MIDYNNKKYICLLDFGVEFIRGKWKAVILCHLYKGPIRFLELQRTVKGISQKVLNDKLKELEQDGLIIKNIYAEIPPKVEYSLTDKGKDITRIIKEIEDWSIQYYPDLKDSCKQPD</sequence>
<evidence type="ECO:0000259" key="4">
    <source>
        <dbReference type="PROSITE" id="PS51118"/>
    </source>
</evidence>
<organism evidence="5 6">
    <name type="scientific">Mobilisporobacter senegalensis</name>
    <dbReference type="NCBI Taxonomy" id="1329262"/>
    <lineage>
        <taxon>Bacteria</taxon>
        <taxon>Bacillati</taxon>
        <taxon>Bacillota</taxon>
        <taxon>Clostridia</taxon>
        <taxon>Lachnospirales</taxon>
        <taxon>Lachnospiraceae</taxon>
        <taxon>Mobilisporobacter</taxon>
    </lineage>
</organism>
<dbReference type="OrthoDB" id="9791143at2"/>
<dbReference type="InterPro" id="IPR011991">
    <property type="entry name" value="ArsR-like_HTH"/>
</dbReference>
<dbReference type="PANTHER" id="PTHR33204">
    <property type="entry name" value="TRANSCRIPTIONAL REGULATOR, MARR FAMILY"/>
    <property type="match status" value="1"/>
</dbReference>
<keyword evidence="2" id="KW-0238">DNA-binding</keyword>
<dbReference type="SUPFAM" id="SSF46785">
    <property type="entry name" value="Winged helix' DNA-binding domain"/>
    <property type="match status" value="1"/>
</dbReference>
<evidence type="ECO:0000313" key="5">
    <source>
        <dbReference type="EMBL" id="ROR27285.1"/>
    </source>
</evidence>
<dbReference type="CDD" id="cd00090">
    <property type="entry name" value="HTH_ARSR"/>
    <property type="match status" value="1"/>
</dbReference>
<dbReference type="InterPro" id="IPR036390">
    <property type="entry name" value="WH_DNA-bd_sf"/>
</dbReference>
<dbReference type="AlphaFoldDB" id="A0A3N1XKQ3"/>
<accession>A0A3N1XKQ3</accession>